<name>A0ABX8CFE9_9NOCA</name>
<protein>
    <submittedName>
        <fullName evidence="2">Uncharacterized protein</fullName>
    </submittedName>
</protein>
<gene>
    <name evidence="2" type="ORF">KHQ06_19315</name>
</gene>
<sequence length="170" mass="19068">MDCWIVEGSAVDTQDVTHLIVDLHNTGEWTLRCTGRPAKRETALAGRARCLRCSLKAADAFRLGHQPLDVVQDWMRADHTALPRPVSIQRRAPERRTHPATPAESASRDLILDLTDPDMQYVITDALARWAAHQRRKARAEPDTTLTATRNRWADLADTVRVRADVVGSD</sequence>
<organism evidence="2 3">
    <name type="scientific">Nocardia tengchongensis</name>
    <dbReference type="NCBI Taxonomy" id="2055889"/>
    <lineage>
        <taxon>Bacteria</taxon>
        <taxon>Bacillati</taxon>
        <taxon>Actinomycetota</taxon>
        <taxon>Actinomycetes</taxon>
        <taxon>Mycobacteriales</taxon>
        <taxon>Nocardiaceae</taxon>
        <taxon>Nocardia</taxon>
    </lineage>
</organism>
<feature type="region of interest" description="Disordered" evidence="1">
    <location>
        <begin position="85"/>
        <end position="109"/>
    </location>
</feature>
<dbReference type="Proteomes" id="UP000683310">
    <property type="component" value="Chromosome"/>
</dbReference>
<evidence type="ECO:0000256" key="1">
    <source>
        <dbReference type="SAM" id="MobiDB-lite"/>
    </source>
</evidence>
<proteinExistence type="predicted"/>
<accession>A0ABX8CFE9</accession>
<reference evidence="2 3" key="1">
    <citation type="submission" date="2021-04" db="EMBL/GenBank/DDBJ databases">
        <title>Nocardia tengchongensis.</title>
        <authorList>
            <person name="Zhuang k."/>
            <person name="Ran Y."/>
            <person name="Li W."/>
        </authorList>
    </citation>
    <scope>NUCLEOTIDE SEQUENCE [LARGE SCALE GENOMIC DNA]</scope>
    <source>
        <strain evidence="2 3">CFH S0057</strain>
    </source>
</reference>
<evidence type="ECO:0000313" key="3">
    <source>
        <dbReference type="Proteomes" id="UP000683310"/>
    </source>
</evidence>
<evidence type="ECO:0000313" key="2">
    <source>
        <dbReference type="EMBL" id="QVI18701.1"/>
    </source>
</evidence>
<dbReference type="EMBL" id="CP074371">
    <property type="protein sequence ID" value="QVI18701.1"/>
    <property type="molecule type" value="Genomic_DNA"/>
</dbReference>
<keyword evidence="3" id="KW-1185">Reference proteome</keyword>